<evidence type="ECO:0000256" key="2">
    <source>
        <dbReference type="ARBA" id="ARBA00022448"/>
    </source>
</evidence>
<dbReference type="InterPro" id="IPR000175">
    <property type="entry name" value="Na/ntran_symport"/>
</dbReference>
<feature type="transmembrane region" description="Helical" evidence="6">
    <location>
        <begin position="42"/>
        <end position="63"/>
    </location>
</feature>
<feature type="transmembrane region" description="Helical" evidence="6">
    <location>
        <begin position="134"/>
        <end position="161"/>
    </location>
</feature>
<gene>
    <name evidence="7" type="ORF">DWB78_13695</name>
    <name evidence="8" type="ORF">SAMN05216278_0859</name>
</gene>
<evidence type="ECO:0000313" key="8">
    <source>
        <dbReference type="EMBL" id="SDQ18998.1"/>
    </source>
</evidence>
<organism evidence="8 9">
    <name type="scientific">Halopelagius longus</name>
    <dbReference type="NCBI Taxonomy" id="1236180"/>
    <lineage>
        <taxon>Archaea</taxon>
        <taxon>Methanobacteriati</taxon>
        <taxon>Methanobacteriota</taxon>
        <taxon>Stenosarchaea group</taxon>
        <taxon>Halobacteria</taxon>
        <taxon>Halobacteriales</taxon>
        <taxon>Haloferacaceae</taxon>
    </lineage>
</organism>
<keyword evidence="10" id="KW-1185">Reference proteome</keyword>
<dbReference type="PRINTS" id="PR00176">
    <property type="entry name" value="NANEUSMPORT"/>
</dbReference>
<dbReference type="NCBIfam" id="NF037979">
    <property type="entry name" value="Na_transp"/>
    <property type="match status" value="1"/>
</dbReference>
<dbReference type="Proteomes" id="UP000199289">
    <property type="component" value="Unassembled WGS sequence"/>
</dbReference>
<dbReference type="SUPFAM" id="SSF161070">
    <property type="entry name" value="SNF-like"/>
    <property type="match status" value="1"/>
</dbReference>
<evidence type="ECO:0000313" key="10">
    <source>
        <dbReference type="Proteomes" id="UP000255421"/>
    </source>
</evidence>
<evidence type="ECO:0000313" key="9">
    <source>
        <dbReference type="Proteomes" id="UP000199289"/>
    </source>
</evidence>
<feature type="transmembrane region" description="Helical" evidence="6">
    <location>
        <begin position="256"/>
        <end position="280"/>
    </location>
</feature>
<feature type="transmembrane region" description="Helical" evidence="6">
    <location>
        <begin position="286"/>
        <end position="305"/>
    </location>
</feature>
<feature type="transmembrane region" description="Helical" evidence="6">
    <location>
        <begin position="445"/>
        <end position="465"/>
    </location>
</feature>
<dbReference type="EMBL" id="QQST01000001">
    <property type="protein sequence ID" value="RDI72692.1"/>
    <property type="molecule type" value="Genomic_DNA"/>
</dbReference>
<dbReference type="PANTHER" id="PTHR42948:SF1">
    <property type="entry name" value="TRANSPORTER"/>
    <property type="match status" value="1"/>
</dbReference>
<dbReference type="CDD" id="cd10336">
    <property type="entry name" value="SLC6sbd_Tyt1-Like"/>
    <property type="match status" value="1"/>
</dbReference>
<keyword evidence="3 6" id="KW-0812">Transmembrane</keyword>
<keyword evidence="5 6" id="KW-0472">Membrane</keyword>
<keyword evidence="2" id="KW-0813">Transport</keyword>
<name>A0A1H0YV77_9EURY</name>
<dbReference type="GO" id="GO:0016020">
    <property type="term" value="C:membrane"/>
    <property type="evidence" value="ECO:0007669"/>
    <property type="project" value="UniProtKB-SubCell"/>
</dbReference>
<accession>A0A1H0YV77</accession>
<feature type="transmembrane region" description="Helical" evidence="6">
    <location>
        <begin position="222"/>
        <end position="244"/>
    </location>
</feature>
<dbReference type="PROSITE" id="PS50267">
    <property type="entry name" value="NA_NEUROTRAN_SYMP_3"/>
    <property type="match status" value="1"/>
</dbReference>
<dbReference type="AlphaFoldDB" id="A0A1H0YV77"/>
<evidence type="ECO:0000256" key="5">
    <source>
        <dbReference type="ARBA" id="ARBA00023136"/>
    </source>
</evidence>
<proteinExistence type="predicted"/>
<dbReference type="EMBL" id="FNKQ01000001">
    <property type="protein sequence ID" value="SDQ18998.1"/>
    <property type="molecule type" value="Genomic_DNA"/>
</dbReference>
<feature type="transmembrane region" description="Helical" evidence="6">
    <location>
        <begin position="376"/>
        <end position="397"/>
    </location>
</feature>
<keyword evidence="4 6" id="KW-1133">Transmembrane helix</keyword>
<feature type="transmembrane region" description="Helical" evidence="6">
    <location>
        <begin position="417"/>
        <end position="438"/>
    </location>
</feature>
<feature type="transmembrane region" description="Helical" evidence="6">
    <location>
        <begin position="173"/>
        <end position="202"/>
    </location>
</feature>
<reference evidence="9" key="2">
    <citation type="submission" date="2016-10" db="EMBL/GenBank/DDBJ databases">
        <authorList>
            <person name="Varghese N."/>
            <person name="Submissions S."/>
        </authorList>
    </citation>
    <scope>NUCLEOTIDE SEQUENCE [LARGE SCALE GENOMIC DNA]</scope>
    <source>
        <strain evidence="9">CGMCC 1.12397</strain>
    </source>
</reference>
<feature type="transmembrane region" description="Helical" evidence="6">
    <location>
        <begin position="12"/>
        <end position="30"/>
    </location>
</feature>
<dbReference type="Proteomes" id="UP000255421">
    <property type="component" value="Unassembled WGS sequence"/>
</dbReference>
<feature type="transmembrane region" description="Helical" evidence="6">
    <location>
        <begin position="347"/>
        <end position="364"/>
    </location>
</feature>
<comment type="subcellular location">
    <subcellularLocation>
        <location evidence="1">Membrane</location>
        <topology evidence="1">Multi-pass membrane protein</topology>
    </subcellularLocation>
</comment>
<dbReference type="OrthoDB" id="99721at2157"/>
<dbReference type="InterPro" id="IPR037272">
    <property type="entry name" value="SNS_sf"/>
</dbReference>
<feature type="transmembrane region" description="Helical" evidence="6">
    <location>
        <begin position="84"/>
        <end position="114"/>
    </location>
</feature>
<evidence type="ECO:0000256" key="3">
    <source>
        <dbReference type="ARBA" id="ARBA00022692"/>
    </source>
</evidence>
<sequence length="472" mass="48570">MTRETWATRIGFILAAVGSAVGLGNIWRFPWVTAENGGSAFLVVYLGIVLLVGVPGLLAEFVIGRRSNRSPAGALRSLSGSDAWGAWGLFYVGTAVALLSFYSVVGGWILRYFVESGLALAGTEPAYFASPGQYFGGVAAGFDAVGFHVLFLALTGIIVFAGVRRGIELGTKVMMPAVLVLLVALAGWAATQSGAAEAYAFYLRFDLSVIRQNFFGVLGPAAGQALFTLSLGAGTMVTYASYVGEDRSLAFDGTTIAVLNTLVGVLAGLVVFPLLFSLGISPGETGTGAGALFVGLAGAFSQLPGGTLIATAFFAVVALAALSSSISILEIPVAFLVDEYDVERRTAVAGVGALVVVTGSVCALDQSIFGFVAGTLVDVLLTAGLTAFLVFVGWVMGRDALEEFRAGAGEVATALSTPWLFAAGALLPVFLVFTLLTTFGMDARLGFWPTVATAAALAVVIFAGVRGEPEAA</sequence>
<dbReference type="RefSeq" id="WP_092533387.1">
    <property type="nucleotide sequence ID" value="NZ_FNKQ01000001.1"/>
</dbReference>
<protein>
    <submittedName>
        <fullName evidence="8">Neurotransmitter:Na+ symporter, NSS family</fullName>
    </submittedName>
    <submittedName>
        <fullName evidence="7">Sodium-dependent transporter</fullName>
    </submittedName>
</protein>
<dbReference type="InterPro" id="IPR047218">
    <property type="entry name" value="YocR/YhdH-like"/>
</dbReference>
<reference evidence="7 10" key="3">
    <citation type="submission" date="2018-07" db="EMBL/GenBank/DDBJ databases">
        <title>Genome sequence of extremly halophilic archaeon Halopelagius longus strain BC12-B1.</title>
        <authorList>
            <person name="Zhang X."/>
        </authorList>
    </citation>
    <scope>NUCLEOTIDE SEQUENCE [LARGE SCALE GENOMIC DNA]</scope>
    <source>
        <strain evidence="7 10">BC12-B1</strain>
    </source>
</reference>
<evidence type="ECO:0000256" key="6">
    <source>
        <dbReference type="SAM" id="Phobius"/>
    </source>
</evidence>
<evidence type="ECO:0000313" key="7">
    <source>
        <dbReference type="EMBL" id="RDI72692.1"/>
    </source>
</evidence>
<evidence type="ECO:0000256" key="1">
    <source>
        <dbReference type="ARBA" id="ARBA00004141"/>
    </source>
</evidence>
<dbReference type="PANTHER" id="PTHR42948">
    <property type="entry name" value="TRANSPORTER"/>
    <property type="match status" value="1"/>
</dbReference>
<dbReference type="Pfam" id="PF00209">
    <property type="entry name" value="SNF"/>
    <property type="match status" value="2"/>
</dbReference>
<reference evidence="8" key="1">
    <citation type="submission" date="2016-10" db="EMBL/GenBank/DDBJ databases">
        <authorList>
            <person name="de Groot N.N."/>
        </authorList>
    </citation>
    <scope>NUCLEOTIDE SEQUENCE [LARGE SCALE GENOMIC DNA]</scope>
    <source>
        <strain evidence="8">CGMCC 1.12397</strain>
    </source>
</reference>
<feature type="transmembrane region" description="Helical" evidence="6">
    <location>
        <begin position="312"/>
        <end position="335"/>
    </location>
</feature>
<evidence type="ECO:0000256" key="4">
    <source>
        <dbReference type="ARBA" id="ARBA00022989"/>
    </source>
</evidence>